<keyword evidence="5 9" id="KW-0067">ATP-binding</keyword>
<dbReference type="PROSITE" id="PS51194">
    <property type="entry name" value="HELICASE_CTER"/>
    <property type="match status" value="1"/>
</dbReference>
<keyword evidence="6 9" id="KW-0694">RNA-binding</keyword>
<comment type="catalytic activity">
    <reaction evidence="8 9">
        <text>ATP + H2O = ADP + phosphate + H(+)</text>
        <dbReference type="Rhea" id="RHEA:13065"/>
        <dbReference type="ChEBI" id="CHEBI:15377"/>
        <dbReference type="ChEBI" id="CHEBI:15378"/>
        <dbReference type="ChEBI" id="CHEBI:30616"/>
        <dbReference type="ChEBI" id="CHEBI:43474"/>
        <dbReference type="ChEBI" id="CHEBI:456216"/>
        <dbReference type="EC" id="3.6.4.13"/>
    </reaction>
</comment>
<dbReference type="HAMAP" id="MF_01493">
    <property type="entry name" value="DEAD_helicase_CshA"/>
    <property type="match status" value="1"/>
</dbReference>
<dbReference type="SMART" id="SM00490">
    <property type="entry name" value="HELICc"/>
    <property type="match status" value="1"/>
</dbReference>
<evidence type="ECO:0000313" key="15">
    <source>
        <dbReference type="EMBL" id="MCK6257142.1"/>
    </source>
</evidence>
<dbReference type="InterPro" id="IPR014001">
    <property type="entry name" value="Helicase_ATP-bd"/>
</dbReference>
<dbReference type="Gene3D" id="3.40.50.300">
    <property type="entry name" value="P-loop containing nucleotide triphosphate hydrolases"/>
    <property type="match status" value="2"/>
</dbReference>
<dbReference type="Pfam" id="PF00271">
    <property type="entry name" value="Helicase_C"/>
    <property type="match status" value="1"/>
</dbReference>
<evidence type="ECO:0000259" key="14">
    <source>
        <dbReference type="PROSITE" id="PS51195"/>
    </source>
</evidence>
<keyword evidence="3 9" id="KW-0378">Hydrolase</keyword>
<evidence type="ECO:0000256" key="1">
    <source>
        <dbReference type="ARBA" id="ARBA00022490"/>
    </source>
</evidence>
<comment type="subcellular location">
    <subcellularLocation>
        <location evidence="9">Cytoplasm</location>
    </subcellularLocation>
</comment>
<evidence type="ECO:0000259" key="13">
    <source>
        <dbReference type="PROSITE" id="PS51194"/>
    </source>
</evidence>
<reference evidence="15" key="1">
    <citation type="submission" date="2021-09" db="EMBL/GenBank/DDBJ databases">
        <title>Genome analysis of Fictibacillus sp. KIGAM418 isolated from marine sediment.</title>
        <authorList>
            <person name="Seo M.-J."/>
            <person name="Cho E.-S."/>
            <person name="Hwang C.Y."/>
        </authorList>
    </citation>
    <scope>NUCLEOTIDE SEQUENCE</scope>
    <source>
        <strain evidence="15">KIGAM418</strain>
    </source>
</reference>
<dbReference type="FunFam" id="3.40.50.300:FF:000783">
    <property type="entry name" value="DEAD-box ATP-dependent RNA helicase CshA"/>
    <property type="match status" value="1"/>
</dbReference>
<dbReference type="PANTHER" id="PTHR47963:SF5">
    <property type="entry name" value="DEAD-BOX ATP-DEPENDENT RNA HELICASE CSHA"/>
    <property type="match status" value="1"/>
</dbReference>
<dbReference type="GO" id="GO:0006401">
    <property type="term" value="P:RNA catabolic process"/>
    <property type="evidence" value="ECO:0007669"/>
    <property type="project" value="UniProtKB-UniRule"/>
</dbReference>
<evidence type="ECO:0000256" key="3">
    <source>
        <dbReference type="ARBA" id="ARBA00022801"/>
    </source>
</evidence>
<dbReference type="InterPro" id="IPR050547">
    <property type="entry name" value="DEAD_box_RNA_helicases"/>
</dbReference>
<dbReference type="InterPro" id="IPR014014">
    <property type="entry name" value="RNA_helicase_DEAD_Q_motif"/>
</dbReference>
<feature type="domain" description="Helicase C-terminal" evidence="13">
    <location>
        <begin position="214"/>
        <end position="376"/>
    </location>
</feature>
<dbReference type="PROSITE" id="PS51192">
    <property type="entry name" value="HELICASE_ATP_BIND_1"/>
    <property type="match status" value="1"/>
</dbReference>
<keyword evidence="2 9" id="KW-0547">Nucleotide-binding</keyword>
<evidence type="ECO:0000313" key="16">
    <source>
        <dbReference type="Proteomes" id="UP001139011"/>
    </source>
</evidence>
<dbReference type="GO" id="GO:0033592">
    <property type="term" value="F:RNA strand annealing activity"/>
    <property type="evidence" value="ECO:0007669"/>
    <property type="project" value="TreeGrafter"/>
</dbReference>
<organism evidence="15 16">
    <name type="scientific">Fictibacillus marinisediminis</name>
    <dbReference type="NCBI Taxonomy" id="2878389"/>
    <lineage>
        <taxon>Bacteria</taxon>
        <taxon>Bacillati</taxon>
        <taxon>Bacillota</taxon>
        <taxon>Bacilli</taxon>
        <taxon>Bacillales</taxon>
        <taxon>Fictibacillaceae</taxon>
        <taxon>Fictibacillus</taxon>
    </lineage>
</organism>
<evidence type="ECO:0000256" key="4">
    <source>
        <dbReference type="ARBA" id="ARBA00022806"/>
    </source>
</evidence>
<dbReference type="FunFam" id="3.40.50.300:FF:000108">
    <property type="entry name" value="ATP-dependent RNA helicase RhlE"/>
    <property type="match status" value="1"/>
</dbReference>
<keyword evidence="16" id="KW-1185">Reference proteome</keyword>
<dbReference type="GO" id="GO:0003724">
    <property type="term" value="F:RNA helicase activity"/>
    <property type="evidence" value="ECO:0007669"/>
    <property type="project" value="UniProtKB-UniRule"/>
</dbReference>
<feature type="domain" description="DEAD-box RNA helicase Q" evidence="14">
    <location>
        <begin position="2"/>
        <end position="30"/>
    </location>
</feature>
<dbReference type="InterPro" id="IPR011545">
    <property type="entry name" value="DEAD/DEAH_box_helicase_dom"/>
</dbReference>
<dbReference type="InterPro" id="IPR001650">
    <property type="entry name" value="Helicase_C-like"/>
</dbReference>
<dbReference type="Proteomes" id="UP001139011">
    <property type="component" value="Unassembled WGS sequence"/>
</dbReference>
<comment type="caution">
    <text evidence="15">The sequence shown here is derived from an EMBL/GenBank/DDBJ whole genome shotgun (WGS) entry which is preliminary data.</text>
</comment>
<dbReference type="GO" id="GO:0005829">
    <property type="term" value="C:cytosol"/>
    <property type="evidence" value="ECO:0007669"/>
    <property type="project" value="TreeGrafter"/>
</dbReference>
<sequence>MTTFSELGLSPELLKSINNMGFEEATPIQRDTIPTALNGTDLIGQAQTGTGKTAAFGIPLIEKIDVKARKIQGIVLAPTRELAVQVGEELNKIGQFKGIKTLPIYGGQSIVRQIKALKNNPHIIVGTPGRVIDHINRKTLKLEDVHTVVLDEADEMLNMGFIEDIETILENVPTERHTMLFSATMPKQIQKLAERFMKDVLVIRVKASEMTVKSIEQEYVEVKEKQKFDALTRLLDIQSPELAIVFGRTKRRVDELTEALNKRGYSAEGIHGDLPQSKRDMVLRAFKNNTIEVLVATDVAARGLDISGVSHVYNFDIPQDPESYVHRIGRTGRAGRTGYAVTFITPREIDHLYTIEKITKRKMVKRPVPSLNEAIEGQQRMALDKLLNVIEDGDIQIYKQTAMEMLEEHDSVSLLSAALKLLTKEPDSTPIELTFEPPLSVKKRRDNRFGDRRRPQRGSSNESRDKRRNGGNRSDKQRQGGGNRDMSYRAPKRMREDKKAR</sequence>
<feature type="region of interest" description="Disordered" evidence="11">
    <location>
        <begin position="429"/>
        <end position="501"/>
    </location>
</feature>
<keyword evidence="1 9" id="KW-0963">Cytoplasm</keyword>
<keyword evidence="4 9" id="KW-0347">Helicase</keyword>
<dbReference type="EMBL" id="JAIWJX010000002">
    <property type="protein sequence ID" value="MCK6257142.1"/>
    <property type="molecule type" value="Genomic_DNA"/>
</dbReference>
<dbReference type="Pfam" id="PF00270">
    <property type="entry name" value="DEAD"/>
    <property type="match status" value="1"/>
</dbReference>
<dbReference type="InterPro" id="IPR000629">
    <property type="entry name" value="RNA-helicase_DEAD-box_CS"/>
</dbReference>
<dbReference type="GO" id="GO:0005524">
    <property type="term" value="F:ATP binding"/>
    <property type="evidence" value="ECO:0007669"/>
    <property type="project" value="UniProtKB-UniRule"/>
</dbReference>
<dbReference type="PROSITE" id="PS51195">
    <property type="entry name" value="Q_MOTIF"/>
    <property type="match status" value="1"/>
</dbReference>
<dbReference type="PROSITE" id="PS00039">
    <property type="entry name" value="DEAD_ATP_HELICASE"/>
    <property type="match status" value="1"/>
</dbReference>
<evidence type="ECO:0000256" key="7">
    <source>
        <dbReference type="ARBA" id="ARBA00023016"/>
    </source>
</evidence>
<comment type="similarity">
    <text evidence="9">Belongs to the DEAD box helicase family. CshA subfamily.</text>
</comment>
<feature type="short sequence motif" description="Q motif" evidence="10">
    <location>
        <begin position="2"/>
        <end position="30"/>
    </location>
</feature>
<dbReference type="SUPFAM" id="SSF52540">
    <property type="entry name" value="P-loop containing nucleoside triphosphate hydrolases"/>
    <property type="match status" value="1"/>
</dbReference>
<dbReference type="GO" id="GO:0009409">
    <property type="term" value="P:response to cold"/>
    <property type="evidence" value="ECO:0007669"/>
    <property type="project" value="TreeGrafter"/>
</dbReference>
<dbReference type="GO" id="GO:0005840">
    <property type="term" value="C:ribosome"/>
    <property type="evidence" value="ECO:0007669"/>
    <property type="project" value="TreeGrafter"/>
</dbReference>
<dbReference type="EC" id="3.6.4.13" evidence="9"/>
<comment type="function">
    <text evidence="9">DEAD-box RNA helicase possibly involved in RNA degradation. Unwinds dsRNA in both 5'- and 3'-directions, has RNA-dependent ATPase activity.</text>
</comment>
<keyword evidence="7 9" id="KW-0346">Stress response</keyword>
<dbReference type="AlphaFoldDB" id="A0A9X2BFB5"/>
<proteinExistence type="inferred from homology"/>
<accession>A0A9X2BFB5</accession>
<evidence type="ECO:0000256" key="9">
    <source>
        <dbReference type="HAMAP-Rule" id="MF_01493"/>
    </source>
</evidence>
<dbReference type="GO" id="GO:0016787">
    <property type="term" value="F:hydrolase activity"/>
    <property type="evidence" value="ECO:0007669"/>
    <property type="project" value="UniProtKB-KW"/>
</dbReference>
<dbReference type="InterPro" id="IPR027417">
    <property type="entry name" value="P-loop_NTPase"/>
</dbReference>
<dbReference type="InterPro" id="IPR044742">
    <property type="entry name" value="DEAD/DEAH_RhlB"/>
</dbReference>
<evidence type="ECO:0000256" key="5">
    <source>
        <dbReference type="ARBA" id="ARBA00022840"/>
    </source>
</evidence>
<dbReference type="SMART" id="SM00487">
    <property type="entry name" value="DEXDc"/>
    <property type="match status" value="1"/>
</dbReference>
<gene>
    <name evidence="9" type="primary">cshA</name>
    <name evidence="15" type="ORF">LCY76_11100</name>
</gene>
<dbReference type="PANTHER" id="PTHR47963">
    <property type="entry name" value="DEAD-BOX ATP-DEPENDENT RNA HELICASE 47, MITOCHONDRIAL"/>
    <property type="match status" value="1"/>
</dbReference>
<dbReference type="CDD" id="cd18787">
    <property type="entry name" value="SF2_C_DEAD"/>
    <property type="match status" value="1"/>
</dbReference>
<feature type="domain" description="Helicase ATP-binding" evidence="12">
    <location>
        <begin position="33"/>
        <end position="203"/>
    </location>
</feature>
<comment type="subunit">
    <text evidence="9">Oligomerizes, may be a member of the RNA degradosome.</text>
</comment>
<evidence type="ECO:0000256" key="10">
    <source>
        <dbReference type="PROSITE-ProRule" id="PRU00552"/>
    </source>
</evidence>
<protein>
    <recommendedName>
        <fullName evidence="9">DEAD-box ATP-dependent RNA helicase CshA</fullName>
        <ecNumber evidence="9">3.6.4.13</ecNumber>
    </recommendedName>
</protein>
<dbReference type="CDD" id="cd00268">
    <property type="entry name" value="DEADc"/>
    <property type="match status" value="1"/>
</dbReference>
<dbReference type="InterPro" id="IPR030880">
    <property type="entry name" value="DEAD_helicase_CshA"/>
</dbReference>
<evidence type="ECO:0000256" key="2">
    <source>
        <dbReference type="ARBA" id="ARBA00022741"/>
    </source>
</evidence>
<evidence type="ECO:0000256" key="6">
    <source>
        <dbReference type="ARBA" id="ARBA00022884"/>
    </source>
</evidence>
<dbReference type="RefSeq" id="WP_248252672.1">
    <property type="nucleotide sequence ID" value="NZ_JAIWJX010000002.1"/>
</dbReference>
<evidence type="ECO:0000259" key="12">
    <source>
        <dbReference type="PROSITE" id="PS51192"/>
    </source>
</evidence>
<name>A0A9X2BFB5_9BACL</name>
<evidence type="ECO:0000256" key="11">
    <source>
        <dbReference type="SAM" id="MobiDB-lite"/>
    </source>
</evidence>
<evidence type="ECO:0000256" key="8">
    <source>
        <dbReference type="ARBA" id="ARBA00047984"/>
    </source>
</evidence>